<evidence type="ECO:0000313" key="3">
    <source>
        <dbReference type="Proteomes" id="UP000291343"/>
    </source>
</evidence>
<dbReference type="EMBL" id="QKKF02002613">
    <property type="protein sequence ID" value="RZF48283.1"/>
    <property type="molecule type" value="Genomic_DNA"/>
</dbReference>
<feature type="compositionally biased region" description="Low complexity" evidence="1">
    <location>
        <begin position="36"/>
        <end position="45"/>
    </location>
</feature>
<feature type="region of interest" description="Disordered" evidence="1">
    <location>
        <begin position="1"/>
        <end position="56"/>
    </location>
</feature>
<dbReference type="InParanoid" id="A0A482XQK7"/>
<feature type="non-terminal residue" evidence="2">
    <location>
        <position position="114"/>
    </location>
</feature>
<evidence type="ECO:0000313" key="2">
    <source>
        <dbReference type="EMBL" id="RZF48283.1"/>
    </source>
</evidence>
<reference evidence="2 3" key="1">
    <citation type="journal article" date="2017" name="Gigascience">
        <title>Genome sequence of the small brown planthopper, Laodelphax striatellus.</title>
        <authorList>
            <person name="Zhu J."/>
            <person name="Jiang F."/>
            <person name="Wang X."/>
            <person name="Yang P."/>
            <person name="Bao Y."/>
            <person name="Zhao W."/>
            <person name="Wang W."/>
            <person name="Lu H."/>
            <person name="Wang Q."/>
            <person name="Cui N."/>
            <person name="Li J."/>
            <person name="Chen X."/>
            <person name="Luo L."/>
            <person name="Yu J."/>
            <person name="Kang L."/>
            <person name="Cui F."/>
        </authorList>
    </citation>
    <scope>NUCLEOTIDE SEQUENCE [LARGE SCALE GENOMIC DNA]</scope>
    <source>
        <strain evidence="2">Lst14</strain>
    </source>
</reference>
<name>A0A482XQK7_LAOST</name>
<protein>
    <submittedName>
        <fullName evidence="2">Uncharacterized protein</fullName>
    </submittedName>
</protein>
<dbReference type="AlphaFoldDB" id="A0A482XQK7"/>
<dbReference type="OrthoDB" id="8239743at2759"/>
<accession>A0A482XQK7</accession>
<organism evidence="2 3">
    <name type="scientific">Laodelphax striatellus</name>
    <name type="common">Small brown planthopper</name>
    <name type="synonym">Delphax striatella</name>
    <dbReference type="NCBI Taxonomy" id="195883"/>
    <lineage>
        <taxon>Eukaryota</taxon>
        <taxon>Metazoa</taxon>
        <taxon>Ecdysozoa</taxon>
        <taxon>Arthropoda</taxon>
        <taxon>Hexapoda</taxon>
        <taxon>Insecta</taxon>
        <taxon>Pterygota</taxon>
        <taxon>Neoptera</taxon>
        <taxon>Paraneoptera</taxon>
        <taxon>Hemiptera</taxon>
        <taxon>Auchenorrhyncha</taxon>
        <taxon>Fulgoroidea</taxon>
        <taxon>Delphacidae</taxon>
        <taxon>Criomorphinae</taxon>
        <taxon>Laodelphax</taxon>
    </lineage>
</organism>
<comment type="caution">
    <text evidence="2">The sequence shown here is derived from an EMBL/GenBank/DDBJ whole genome shotgun (WGS) entry which is preliminary data.</text>
</comment>
<dbReference type="Proteomes" id="UP000291343">
    <property type="component" value="Unassembled WGS sequence"/>
</dbReference>
<proteinExistence type="predicted"/>
<sequence length="114" mass="12666">MQRSPPPVRSSNKAQVGKDKGSGDKTVIATVDRPPSSSSTSSSSSKSEREPFNQNKAAIKELVTELLTDSDFLNNLAERVAQKLSDRLEENIYARVMSVCEPRMKEMEHRIDSL</sequence>
<evidence type="ECO:0000256" key="1">
    <source>
        <dbReference type="SAM" id="MobiDB-lite"/>
    </source>
</evidence>
<keyword evidence="3" id="KW-1185">Reference proteome</keyword>
<gene>
    <name evidence="2" type="ORF">LSTR_LSTR016668</name>
</gene>